<gene>
    <name evidence="1" type="ORF">EZS28_001208</name>
</gene>
<evidence type="ECO:0000313" key="2">
    <source>
        <dbReference type="Proteomes" id="UP000324800"/>
    </source>
</evidence>
<dbReference type="EMBL" id="SNRW01000120">
    <property type="protein sequence ID" value="KAA6403265.1"/>
    <property type="molecule type" value="Genomic_DNA"/>
</dbReference>
<protein>
    <submittedName>
        <fullName evidence="1">Uncharacterized protein</fullName>
    </submittedName>
</protein>
<accession>A0A5J4X9K3</accession>
<name>A0A5J4X9K3_9EUKA</name>
<organism evidence="1 2">
    <name type="scientific">Streblomastix strix</name>
    <dbReference type="NCBI Taxonomy" id="222440"/>
    <lineage>
        <taxon>Eukaryota</taxon>
        <taxon>Metamonada</taxon>
        <taxon>Preaxostyla</taxon>
        <taxon>Oxymonadida</taxon>
        <taxon>Streblomastigidae</taxon>
        <taxon>Streblomastix</taxon>
    </lineage>
</organism>
<sequence>MNQLNKSDDSFRTVNVLPALVALPSVQPQVAPAALLTQVRDNDSYQNPWRFIDALRFYPQQAISALADLADDKTVKTILGMPN</sequence>
<dbReference type="AlphaFoldDB" id="A0A5J4X9K3"/>
<comment type="caution">
    <text evidence="1">The sequence shown here is derived from an EMBL/GenBank/DDBJ whole genome shotgun (WGS) entry which is preliminary data.</text>
</comment>
<evidence type="ECO:0000313" key="1">
    <source>
        <dbReference type="EMBL" id="KAA6403265.1"/>
    </source>
</evidence>
<reference evidence="1 2" key="1">
    <citation type="submission" date="2019-03" db="EMBL/GenBank/DDBJ databases">
        <title>Single cell metagenomics reveals metabolic interactions within the superorganism composed of flagellate Streblomastix strix and complex community of Bacteroidetes bacteria on its surface.</title>
        <authorList>
            <person name="Treitli S.C."/>
            <person name="Kolisko M."/>
            <person name="Husnik F."/>
            <person name="Keeling P."/>
            <person name="Hampl V."/>
        </authorList>
    </citation>
    <scope>NUCLEOTIDE SEQUENCE [LARGE SCALE GENOMIC DNA]</scope>
    <source>
        <strain evidence="1">ST1C</strain>
    </source>
</reference>
<proteinExistence type="predicted"/>
<dbReference type="Proteomes" id="UP000324800">
    <property type="component" value="Unassembled WGS sequence"/>
</dbReference>